<keyword evidence="2" id="KW-0732">Signal</keyword>
<feature type="compositionally biased region" description="Low complexity" evidence="1">
    <location>
        <begin position="68"/>
        <end position="83"/>
    </location>
</feature>
<organism evidence="3 4">
    <name type="scientific">Stanieria cyanosphaera (strain ATCC 29371 / PCC 7437)</name>
    <dbReference type="NCBI Taxonomy" id="111780"/>
    <lineage>
        <taxon>Bacteria</taxon>
        <taxon>Bacillati</taxon>
        <taxon>Cyanobacteriota</taxon>
        <taxon>Cyanophyceae</taxon>
        <taxon>Pleurocapsales</taxon>
        <taxon>Dermocarpellaceae</taxon>
        <taxon>Stanieria</taxon>
    </lineage>
</organism>
<dbReference type="InterPro" id="IPR025478">
    <property type="entry name" value="COP23"/>
</dbReference>
<dbReference type="EMBL" id="CP003653">
    <property type="protein sequence ID" value="AFZ36554.1"/>
    <property type="molecule type" value="Genomic_DNA"/>
</dbReference>
<feature type="signal peptide" evidence="2">
    <location>
        <begin position="1"/>
        <end position="27"/>
    </location>
</feature>
<dbReference type="AlphaFoldDB" id="K9XWV6"/>
<gene>
    <name evidence="3" type="ordered locus">Sta7437_3036</name>
</gene>
<dbReference type="eggNOG" id="ENOG502ZTMU">
    <property type="taxonomic scope" value="Bacteria"/>
</dbReference>
<keyword evidence="4" id="KW-1185">Reference proteome</keyword>
<name>K9XWV6_STAC7</name>
<evidence type="ECO:0008006" key="5">
    <source>
        <dbReference type="Google" id="ProtNLM"/>
    </source>
</evidence>
<evidence type="ECO:0000256" key="2">
    <source>
        <dbReference type="SAM" id="SignalP"/>
    </source>
</evidence>
<dbReference type="KEGG" id="scs:Sta7437_3036"/>
<dbReference type="Pfam" id="PF14218">
    <property type="entry name" value="COP23"/>
    <property type="match status" value="1"/>
</dbReference>
<evidence type="ECO:0000313" key="4">
    <source>
        <dbReference type="Proteomes" id="UP000010473"/>
    </source>
</evidence>
<evidence type="ECO:0000256" key="1">
    <source>
        <dbReference type="SAM" id="MobiDB-lite"/>
    </source>
</evidence>
<reference evidence="4" key="1">
    <citation type="journal article" date="2013" name="Proc. Natl. Acad. Sci. U.S.A.">
        <title>Improving the coverage of the cyanobacterial phylum using diversity-driven genome sequencing.</title>
        <authorList>
            <person name="Shih P.M."/>
            <person name="Wu D."/>
            <person name="Latifi A."/>
            <person name="Axen S.D."/>
            <person name="Fewer D.P."/>
            <person name="Talla E."/>
            <person name="Calteau A."/>
            <person name="Cai F."/>
            <person name="Tandeau de Marsac N."/>
            <person name="Rippka R."/>
            <person name="Herdman M."/>
            <person name="Sivonen K."/>
            <person name="Coursin T."/>
            <person name="Laurent T."/>
            <person name="Goodwin L."/>
            <person name="Nolan M."/>
            <person name="Davenport K.W."/>
            <person name="Han C.S."/>
            <person name="Rubin E.M."/>
            <person name="Eisen J.A."/>
            <person name="Woyke T."/>
            <person name="Gugger M."/>
            <person name="Kerfeld C.A."/>
        </authorList>
    </citation>
    <scope>NUCLEOTIDE SEQUENCE [LARGE SCALE GENOMIC DNA]</scope>
    <source>
        <strain evidence="4">ATCC 29371 / PCC 7437</strain>
    </source>
</reference>
<proteinExistence type="predicted"/>
<protein>
    <recommendedName>
        <fullName evidence="5">Circadian oscillating protein COP23</fullName>
    </recommendedName>
</protein>
<feature type="compositionally biased region" description="Polar residues" evidence="1">
    <location>
        <begin position="253"/>
        <end position="269"/>
    </location>
</feature>
<evidence type="ECO:0000313" key="3">
    <source>
        <dbReference type="EMBL" id="AFZ36554.1"/>
    </source>
</evidence>
<feature type="chain" id="PRO_5003938082" description="Circadian oscillating protein COP23" evidence="2">
    <location>
        <begin position="28"/>
        <end position="269"/>
    </location>
</feature>
<feature type="region of interest" description="Disordered" evidence="1">
    <location>
        <begin position="58"/>
        <end position="83"/>
    </location>
</feature>
<dbReference type="OrthoDB" id="515781at2"/>
<dbReference type="Proteomes" id="UP000010473">
    <property type="component" value="Chromosome"/>
</dbReference>
<dbReference type="RefSeq" id="WP_015194220.1">
    <property type="nucleotide sequence ID" value="NC_019748.1"/>
</dbReference>
<dbReference type="PATRIC" id="fig|111780.3.peg.3154"/>
<sequence>MSPQLTSLLQKSSLALSLVVMFSGANAYALPASNSNNLDNYNFKKLFQVISQSNTQPPEVIIDENGNSGSSSSTRTTNSTYSTSSDTRFRCEMVNGEYTVMYYPESRPDQAYPWAIPSQLGGGWTPQNRCNEITRRLESYRQDGLLELTTGIENGYDTICVTTQVDPTDCKIVLTVPPGQDPQITRDQVFENLLVADDGQQTQGVYTYTDNGGGDILNQIGNVIGGGKKPVASPKDIDLRPFLDPADGGTGTRLRQTSNSNSQKPSIFK</sequence>
<dbReference type="HOGENOM" id="CLU_074804_0_0_3"/>
<accession>K9XWV6</accession>
<feature type="region of interest" description="Disordered" evidence="1">
    <location>
        <begin position="232"/>
        <end position="269"/>
    </location>
</feature>